<dbReference type="Gene3D" id="3.40.50.150">
    <property type="entry name" value="Vaccinia Virus protein VP39"/>
    <property type="match status" value="1"/>
</dbReference>
<evidence type="ECO:0000313" key="6">
    <source>
        <dbReference type="EMBL" id="CCC49678.1"/>
    </source>
</evidence>
<evidence type="ECO:0000256" key="2">
    <source>
        <dbReference type="ARBA" id="ARBA00022603"/>
    </source>
</evidence>
<dbReference type="GO" id="GO:1905706">
    <property type="term" value="P:regulation of mitochondrial ATP synthesis coupled proton transport"/>
    <property type="evidence" value="ECO:0007669"/>
    <property type="project" value="TreeGrafter"/>
</dbReference>
<dbReference type="InterPro" id="IPR029063">
    <property type="entry name" value="SAM-dependent_MTases_sf"/>
</dbReference>
<comment type="similarity">
    <text evidence="1">Belongs to the ANT/ATPSC lysine N-methyltransferase family.</text>
</comment>
<sequence length="200" mass="22008">MDGLDLPFQWDDGVCVSPFVASTELSMEMLAQWLDNPSRLGNTHTLAVTDLGCGNGSALLALSSALFKLRGEVRPLNLSIVGIDIDASLIEAAKQAAAAATTTMTTTIPSLHCFKCTFEVADLCQLVVEQYFPREEAAGHVLFLYLLPEALDIIRETLLEALQRVCFLVSNRWEVPFLSQWRVTSVGTLHIYSYGKFKGH</sequence>
<dbReference type="PANTHER" id="PTHR13610:SF11">
    <property type="entry name" value="METHYLTRANSFERASE DOMAIN-CONTAINING PROTEIN"/>
    <property type="match status" value="1"/>
</dbReference>
<keyword evidence="4" id="KW-0949">S-adenosyl-L-methionine</keyword>
<reference evidence="6" key="1">
    <citation type="journal article" date="2012" name="Proc. Natl. Acad. Sci. U.S.A.">
        <title>Antigenic diversity is generated by distinct evolutionary mechanisms in African trypanosome species.</title>
        <authorList>
            <person name="Jackson A.P."/>
            <person name="Berry A."/>
            <person name="Aslett M."/>
            <person name="Allison H.C."/>
            <person name="Burton P."/>
            <person name="Vavrova-Anderson J."/>
            <person name="Brown R."/>
            <person name="Browne H."/>
            <person name="Corton N."/>
            <person name="Hauser H."/>
            <person name="Gamble J."/>
            <person name="Gilderthorp R."/>
            <person name="Marcello L."/>
            <person name="McQuillan J."/>
            <person name="Otto T.D."/>
            <person name="Quail M.A."/>
            <person name="Sanders M.J."/>
            <person name="van Tonder A."/>
            <person name="Ginger M.L."/>
            <person name="Field M.C."/>
            <person name="Barry J.D."/>
            <person name="Hertz-Fowler C."/>
            <person name="Berriman M."/>
        </authorList>
    </citation>
    <scope>NUCLEOTIDE SEQUENCE</scope>
    <source>
        <strain evidence="6">Y486</strain>
    </source>
</reference>
<evidence type="ECO:0000259" key="5">
    <source>
        <dbReference type="Pfam" id="PF13847"/>
    </source>
</evidence>
<dbReference type="AlphaFoldDB" id="G0U0S8"/>
<dbReference type="GO" id="GO:0005739">
    <property type="term" value="C:mitochondrion"/>
    <property type="evidence" value="ECO:0007669"/>
    <property type="project" value="TreeGrafter"/>
</dbReference>
<protein>
    <recommendedName>
        <fullName evidence="5">Methyltransferase domain-containing protein</fullName>
    </recommendedName>
</protein>
<proteinExistence type="inferred from homology"/>
<evidence type="ECO:0000256" key="3">
    <source>
        <dbReference type="ARBA" id="ARBA00022679"/>
    </source>
</evidence>
<feature type="domain" description="Methyltransferase" evidence="5">
    <location>
        <begin position="46"/>
        <end position="99"/>
    </location>
</feature>
<dbReference type="GO" id="GO:0032259">
    <property type="term" value="P:methylation"/>
    <property type="evidence" value="ECO:0007669"/>
    <property type="project" value="UniProtKB-KW"/>
</dbReference>
<dbReference type="SUPFAM" id="SSF53335">
    <property type="entry name" value="S-adenosyl-L-methionine-dependent methyltransferases"/>
    <property type="match status" value="1"/>
</dbReference>
<organism evidence="6">
    <name type="scientific">Trypanosoma vivax (strain Y486)</name>
    <dbReference type="NCBI Taxonomy" id="1055687"/>
    <lineage>
        <taxon>Eukaryota</taxon>
        <taxon>Discoba</taxon>
        <taxon>Euglenozoa</taxon>
        <taxon>Kinetoplastea</taxon>
        <taxon>Metakinetoplastina</taxon>
        <taxon>Trypanosomatida</taxon>
        <taxon>Trypanosomatidae</taxon>
        <taxon>Trypanosoma</taxon>
        <taxon>Duttonella</taxon>
    </lineage>
</organism>
<accession>G0U0S8</accession>
<dbReference type="Pfam" id="PF13847">
    <property type="entry name" value="Methyltransf_31"/>
    <property type="match status" value="1"/>
</dbReference>
<dbReference type="EMBL" id="HE573024">
    <property type="protein sequence ID" value="CCC49678.1"/>
    <property type="molecule type" value="Genomic_DNA"/>
</dbReference>
<dbReference type="VEuPathDB" id="TriTrypDB:TvY486_0802870"/>
<dbReference type="InterPro" id="IPR025714">
    <property type="entry name" value="Methyltranfer_dom"/>
</dbReference>
<gene>
    <name evidence="6" type="ORF">TVY486_0802870</name>
</gene>
<keyword evidence="3" id="KW-0808">Transferase</keyword>
<name>G0U0S8_TRYVY</name>
<dbReference type="GO" id="GO:0016279">
    <property type="term" value="F:protein-lysine N-methyltransferase activity"/>
    <property type="evidence" value="ECO:0007669"/>
    <property type="project" value="InterPro"/>
</dbReference>
<dbReference type="OMA" id="YVLYMYL"/>
<keyword evidence="2" id="KW-0489">Methyltransferase</keyword>
<dbReference type="PANTHER" id="PTHR13610">
    <property type="entry name" value="METHYLTRANSFERASE DOMAIN-CONTAINING PROTEIN"/>
    <property type="match status" value="1"/>
</dbReference>
<evidence type="ECO:0000256" key="4">
    <source>
        <dbReference type="ARBA" id="ARBA00022691"/>
    </source>
</evidence>
<evidence type="ECO:0000256" key="1">
    <source>
        <dbReference type="ARBA" id="ARBA00010633"/>
    </source>
</evidence>
<dbReference type="InterPro" id="IPR026170">
    <property type="entry name" value="FAM173A/B"/>
</dbReference>